<dbReference type="CDD" id="cd05251">
    <property type="entry name" value="NmrA_like_SDR_a"/>
    <property type="match status" value="1"/>
</dbReference>
<organism evidence="5 6">
    <name type="scientific">Litorilinea aerophila</name>
    <dbReference type="NCBI Taxonomy" id="1204385"/>
    <lineage>
        <taxon>Bacteria</taxon>
        <taxon>Bacillati</taxon>
        <taxon>Chloroflexota</taxon>
        <taxon>Caldilineae</taxon>
        <taxon>Caldilineales</taxon>
        <taxon>Caldilineaceae</taxon>
        <taxon>Litorilinea</taxon>
    </lineage>
</organism>
<evidence type="ECO:0000256" key="3">
    <source>
        <dbReference type="ARBA" id="ARBA00023002"/>
    </source>
</evidence>
<reference evidence="5 6" key="1">
    <citation type="submission" date="2019-06" db="EMBL/GenBank/DDBJ databases">
        <title>Genome sequence of Litorilinea aerophila BAA-2444.</title>
        <authorList>
            <person name="Maclea K.S."/>
            <person name="Maurais E.G."/>
            <person name="Iannazzi L.C."/>
        </authorList>
    </citation>
    <scope>NUCLEOTIDE SEQUENCE [LARGE SCALE GENOMIC DNA]</scope>
    <source>
        <strain evidence="5 6">ATCC BAA-2444</strain>
    </source>
</reference>
<comment type="similarity">
    <text evidence="1">Belongs to the NmrA-type oxidoreductase family.</text>
</comment>
<dbReference type="InterPro" id="IPR008030">
    <property type="entry name" value="NmrA-like"/>
</dbReference>
<evidence type="ECO:0000259" key="4">
    <source>
        <dbReference type="Pfam" id="PF05368"/>
    </source>
</evidence>
<keyword evidence="6" id="KW-1185">Reference proteome</keyword>
<dbReference type="RefSeq" id="WP_141611366.1">
    <property type="nucleotide sequence ID" value="NZ_VIGC02000024.1"/>
</dbReference>
<dbReference type="GO" id="GO:0016491">
    <property type="term" value="F:oxidoreductase activity"/>
    <property type="evidence" value="ECO:0007669"/>
    <property type="project" value="UniProtKB-KW"/>
</dbReference>
<dbReference type="OrthoDB" id="9794300at2"/>
<gene>
    <name evidence="5" type="ORF">FKZ61_17105</name>
</gene>
<dbReference type="InterPro" id="IPR036291">
    <property type="entry name" value="NAD(P)-bd_dom_sf"/>
</dbReference>
<accession>A0A540VCF8</accession>
<dbReference type="Pfam" id="PF05368">
    <property type="entry name" value="NmrA"/>
    <property type="match status" value="1"/>
</dbReference>
<keyword evidence="2" id="KW-0521">NADP</keyword>
<dbReference type="AlphaFoldDB" id="A0A540VCF8"/>
<evidence type="ECO:0000313" key="6">
    <source>
        <dbReference type="Proteomes" id="UP000317371"/>
    </source>
</evidence>
<dbReference type="Gene3D" id="3.90.25.10">
    <property type="entry name" value="UDP-galactose 4-epimerase, domain 1"/>
    <property type="match status" value="1"/>
</dbReference>
<dbReference type="PANTHER" id="PTHR42748">
    <property type="entry name" value="NITROGEN METABOLITE REPRESSION PROTEIN NMRA FAMILY MEMBER"/>
    <property type="match status" value="1"/>
</dbReference>
<evidence type="ECO:0000313" key="5">
    <source>
        <dbReference type="EMBL" id="TQE94448.1"/>
    </source>
</evidence>
<dbReference type="Gene3D" id="3.40.50.720">
    <property type="entry name" value="NAD(P)-binding Rossmann-like Domain"/>
    <property type="match status" value="1"/>
</dbReference>
<protein>
    <submittedName>
        <fullName evidence="5">NmrA/HSCARG family protein</fullName>
    </submittedName>
</protein>
<dbReference type="PANTHER" id="PTHR42748:SF30">
    <property type="entry name" value="NMRA-LIKE DOMAIN-CONTAINING PROTEIN"/>
    <property type="match status" value="1"/>
</dbReference>
<evidence type="ECO:0000256" key="1">
    <source>
        <dbReference type="ARBA" id="ARBA00006328"/>
    </source>
</evidence>
<proteinExistence type="inferred from homology"/>
<name>A0A540VCF8_9CHLR</name>
<dbReference type="InParanoid" id="A0A540VCF8"/>
<dbReference type="EMBL" id="VIGC01000024">
    <property type="protein sequence ID" value="TQE94448.1"/>
    <property type="molecule type" value="Genomic_DNA"/>
</dbReference>
<comment type="caution">
    <text evidence="5">The sequence shown here is derived from an EMBL/GenBank/DDBJ whole genome shotgun (WGS) entry which is preliminary data.</text>
</comment>
<dbReference type="SUPFAM" id="SSF51735">
    <property type="entry name" value="NAD(P)-binding Rossmann-fold domains"/>
    <property type="match status" value="1"/>
</dbReference>
<evidence type="ECO:0000256" key="2">
    <source>
        <dbReference type="ARBA" id="ARBA00022857"/>
    </source>
</evidence>
<dbReference type="InterPro" id="IPR051164">
    <property type="entry name" value="NmrA-like_oxidored"/>
</dbReference>
<sequence>MTTTSKGVLVFGATGNMGGAAARELLKRGWRVRAVTRDPQSEKAQALAALGAELVQADMDDPASLEAAFDGVTRVFSVQNWSISGVEGEIRQGKHVADAAKTAGVTHLVFGSAGVGQPDTGVPHFDCKVVVERYMRDELGLPVTVIRPGPFMELMTDKAFFPPLAAWGMMPKIVGWETPLPWTAVADIGAAIANVFENPTKWIGRDIDLIGDVASMRQCQQAFKAITGKKPFGIGLPVALFNKMAGPEMVTMWRWLADYLAANDINAAKGEMLAAAREACPQLHSVTDWLKSERNGQGL</sequence>
<dbReference type="Proteomes" id="UP000317371">
    <property type="component" value="Unassembled WGS sequence"/>
</dbReference>
<keyword evidence="3" id="KW-0560">Oxidoreductase</keyword>
<feature type="domain" description="NmrA-like" evidence="4">
    <location>
        <begin position="5"/>
        <end position="271"/>
    </location>
</feature>